<accession>A0A5Q2RN33</accession>
<dbReference type="InterPro" id="IPR001509">
    <property type="entry name" value="Epimerase_deHydtase"/>
</dbReference>
<evidence type="ECO:0000313" key="4">
    <source>
        <dbReference type="Proteomes" id="UP000334019"/>
    </source>
</evidence>
<dbReference type="AlphaFoldDB" id="A0A5Q2RN33"/>
<dbReference type="RefSeq" id="WP_153759922.1">
    <property type="nucleotide sequence ID" value="NZ_CP045851.1"/>
</dbReference>
<dbReference type="Proteomes" id="UP000334019">
    <property type="component" value="Chromosome"/>
</dbReference>
<dbReference type="PANTHER" id="PTHR43000">
    <property type="entry name" value="DTDP-D-GLUCOSE 4,6-DEHYDRATASE-RELATED"/>
    <property type="match status" value="1"/>
</dbReference>
<dbReference type="EMBL" id="CP045851">
    <property type="protein sequence ID" value="QGG95816.1"/>
    <property type="molecule type" value="Genomic_DNA"/>
</dbReference>
<reference evidence="3 4" key="1">
    <citation type="submission" date="2019-11" db="EMBL/GenBank/DDBJ databases">
        <authorList>
            <person name="He Y."/>
        </authorList>
    </citation>
    <scope>NUCLEOTIDE SEQUENCE [LARGE SCALE GENOMIC DNA]</scope>
    <source>
        <strain evidence="3 4">SCSIO 58843</strain>
    </source>
</reference>
<gene>
    <name evidence="3" type="ORF">GH723_12295</name>
</gene>
<sequence length="301" mass="32322">MKALVTGSSGFAGTYLREHLEAHGDEVAGLDRAEGTDLTDAAAVHRRLEEVRPEVVYHLGGIADVGASWEDPVGTFTANATGTLHLLEAARATGVRRVLVIGSAEVYGIVPEDRMPLTEADPLRPVSPYGVSKVAAEHLALQAWDGHGLETVRVRAFNHLGPGQSERFVAGAIAHRIARAEREGSDEIEVGNLTPRRDFTDVRDVARAYRLLMTRAPAGEVYNVCSGRDVAISDLAETLVGLADRPLRLAVDPALQRVVDLPVSRGDRSKIRADTGWEPTIPLEETLGDLLDVVRATVAAP</sequence>
<evidence type="ECO:0000313" key="3">
    <source>
        <dbReference type="EMBL" id="QGG95816.1"/>
    </source>
</evidence>
<protein>
    <submittedName>
        <fullName evidence="3">NAD-dependent epimerase/dehydratase family protein</fullName>
    </submittedName>
</protein>
<comment type="similarity">
    <text evidence="1">Belongs to the NAD(P)-dependent epimerase/dehydratase family.</text>
</comment>
<organism evidence="3 4">
    <name type="scientific">Actinomarinicola tropica</name>
    <dbReference type="NCBI Taxonomy" id="2789776"/>
    <lineage>
        <taxon>Bacteria</taxon>
        <taxon>Bacillati</taxon>
        <taxon>Actinomycetota</taxon>
        <taxon>Acidimicrobiia</taxon>
        <taxon>Acidimicrobiales</taxon>
        <taxon>Iamiaceae</taxon>
        <taxon>Actinomarinicola</taxon>
    </lineage>
</organism>
<name>A0A5Q2RN33_9ACTN</name>
<evidence type="ECO:0000259" key="2">
    <source>
        <dbReference type="Pfam" id="PF01370"/>
    </source>
</evidence>
<dbReference type="Gene3D" id="3.90.25.10">
    <property type="entry name" value="UDP-galactose 4-epimerase, domain 1"/>
    <property type="match status" value="1"/>
</dbReference>
<dbReference type="Pfam" id="PF01370">
    <property type="entry name" value="Epimerase"/>
    <property type="match status" value="1"/>
</dbReference>
<proteinExistence type="inferred from homology"/>
<feature type="domain" description="NAD-dependent epimerase/dehydratase" evidence="2">
    <location>
        <begin position="3"/>
        <end position="225"/>
    </location>
</feature>
<evidence type="ECO:0000256" key="1">
    <source>
        <dbReference type="ARBA" id="ARBA00007637"/>
    </source>
</evidence>
<dbReference type="InterPro" id="IPR036291">
    <property type="entry name" value="NAD(P)-bd_dom_sf"/>
</dbReference>
<dbReference type="SUPFAM" id="SSF51735">
    <property type="entry name" value="NAD(P)-binding Rossmann-fold domains"/>
    <property type="match status" value="1"/>
</dbReference>
<dbReference type="KEGG" id="atq:GH723_12295"/>
<keyword evidence="4" id="KW-1185">Reference proteome</keyword>
<dbReference type="Gene3D" id="3.40.50.720">
    <property type="entry name" value="NAD(P)-binding Rossmann-like Domain"/>
    <property type="match status" value="1"/>
</dbReference>